<feature type="region of interest" description="Disordered" evidence="5">
    <location>
        <begin position="489"/>
        <end position="526"/>
    </location>
</feature>
<feature type="region of interest" description="Disordered" evidence="5">
    <location>
        <begin position="609"/>
        <end position="639"/>
    </location>
</feature>
<dbReference type="InterPro" id="IPR036443">
    <property type="entry name" value="Znf_RanBP2_sf"/>
</dbReference>
<dbReference type="PANTHER" id="PTHR23111:SF30">
    <property type="entry name" value="ZINC FINGER PROTEIN VAR3, CHLOROPLASTIC"/>
    <property type="match status" value="1"/>
</dbReference>
<evidence type="ECO:0000256" key="1">
    <source>
        <dbReference type="ARBA" id="ARBA00022723"/>
    </source>
</evidence>
<feature type="region of interest" description="Disordered" evidence="5">
    <location>
        <begin position="793"/>
        <end position="826"/>
    </location>
</feature>
<dbReference type="GO" id="GO:0008270">
    <property type="term" value="F:zinc ion binding"/>
    <property type="evidence" value="ECO:0007669"/>
    <property type="project" value="UniProtKB-KW"/>
</dbReference>
<evidence type="ECO:0000256" key="4">
    <source>
        <dbReference type="PROSITE-ProRule" id="PRU00322"/>
    </source>
</evidence>
<dbReference type="ExpressionAtlas" id="A0A3L6DPQ0">
    <property type="expression patterns" value="baseline and differential"/>
</dbReference>
<dbReference type="InterPro" id="IPR001876">
    <property type="entry name" value="Znf_RanBP2"/>
</dbReference>
<accession>A0A3L6DPQ0</accession>
<dbReference type="AlphaFoldDB" id="A0A3L6DPQ0"/>
<keyword evidence="2 4" id="KW-0863">Zinc-finger</keyword>
<evidence type="ECO:0000313" key="7">
    <source>
        <dbReference type="EMBL" id="PWZ10575.1"/>
    </source>
</evidence>
<dbReference type="PROSITE" id="PS01358">
    <property type="entry name" value="ZF_RANBP2_1"/>
    <property type="match status" value="2"/>
</dbReference>
<feature type="compositionally biased region" description="Basic and acidic residues" evidence="5">
    <location>
        <begin position="817"/>
        <end position="826"/>
    </location>
</feature>
<feature type="domain" description="RanBP2-type" evidence="6">
    <location>
        <begin position="293"/>
        <end position="322"/>
    </location>
</feature>
<organism evidence="7 8">
    <name type="scientific">Zea mays</name>
    <name type="common">Maize</name>
    <dbReference type="NCBI Taxonomy" id="4577"/>
    <lineage>
        <taxon>Eukaryota</taxon>
        <taxon>Viridiplantae</taxon>
        <taxon>Streptophyta</taxon>
        <taxon>Embryophyta</taxon>
        <taxon>Tracheophyta</taxon>
        <taxon>Spermatophyta</taxon>
        <taxon>Magnoliopsida</taxon>
        <taxon>Liliopsida</taxon>
        <taxon>Poales</taxon>
        <taxon>Poaceae</taxon>
        <taxon>PACMAD clade</taxon>
        <taxon>Panicoideae</taxon>
        <taxon>Andropogonodae</taxon>
        <taxon>Andropogoneae</taxon>
        <taxon>Tripsacinae</taxon>
        <taxon>Zea</taxon>
    </lineage>
</organism>
<sequence length="903" mass="99618">MGGASKLLSSFLLTSSPLRLRPATAAAAALFLSPPAAASRRLFLLSLPSPHRTLYISSASASLPHGSSSACPPPPLRAPFPEWSRLVDRLAATGYGSGLPFSADDLALVSGCVLSDGEQAAVSTCLAFARDRPDLLSSLQRKDVEVLVGNVAPSLFKDGEASGQRLRRYLAGEETDVTVSERAGTVDIVRYLLSYIYGSSDICSEDKELTDLAVRNIMVELVSFSALSQSSTSVELTPNQICSSQHEQFSRPPGQNIEMKRGDWICTRCSFMNFARNVRCLECNEQRPKKMLTGGEWECPQCDFYNYGRNMSCLKCDCKRPATIPPHPTSVGADLGGVVQQLLKVTTSVGKSEIERKLAENDEKAERWLSKVSQLHDSADLSSLAEDEDFPEIMPMRKGVNKFVVSTRKTPLERRLANAQYSSNNILTLSDPKISQTLDRILGSSAPTAAPNNQSVTSDATMEAPKKSIDHLSGIDPVPFEPLSADLFAKPESNDRQRNENEKNNVEDGSSMANNTVPLPERRSMESLDTAEKWSEKVAELDNVKDSPSAISDENFPEIMPIRKGENRFVVSKKKDRSLTSQQYKRRSILEQADSSDFVPFVPFPPGYFGKKDTPIESTTNTGIMSGDSQPKGNLNNENWNRNYYQYQSQSQEFRPSGNAYTGSGNTGNSEGNINGSRGESTYHEANSEKRSYYNSGYSNNGYWSSDNNNSNNAWSDNSNYNNNNAWSGNNSYSGCTRNDNTSCNSNRDYNYNDTWNASSNSAWSGNNNNNQSGQFADNRNVTRSSSYVNANHVVDSSGYGGNSNRGYTGKSLEGSAVKDPDPLDMSEEAKAERWFRRAAQIKDISELANIPDEDFPEIMPMRKGVNRFVVSKRKTPLERRLTSPQYRRNLPIVSSETDKDAN</sequence>
<dbReference type="SUPFAM" id="SSF90209">
    <property type="entry name" value="Ran binding protein zinc finger-like"/>
    <property type="match status" value="1"/>
</dbReference>
<comment type="caution">
    <text evidence="7">The sequence shown here is derived from an EMBL/GenBank/DDBJ whole genome shotgun (WGS) entry which is preliminary data.</text>
</comment>
<dbReference type="Gene3D" id="4.10.1060.10">
    <property type="entry name" value="Zinc finger, RanBP2-type"/>
    <property type="match status" value="2"/>
</dbReference>
<gene>
    <name evidence="7" type="primary">VAR3_1</name>
    <name evidence="7" type="ORF">Zm00014a_024302</name>
</gene>
<dbReference type="SMART" id="SM00547">
    <property type="entry name" value="ZnF_RBZ"/>
    <property type="match status" value="2"/>
</dbReference>
<evidence type="ECO:0000259" key="6">
    <source>
        <dbReference type="PROSITE" id="PS50199"/>
    </source>
</evidence>
<dbReference type="Proteomes" id="UP000251960">
    <property type="component" value="Chromosome 8"/>
</dbReference>
<feature type="compositionally biased region" description="Basic and acidic residues" evidence="5">
    <location>
        <begin position="492"/>
        <end position="506"/>
    </location>
</feature>
<evidence type="ECO:0000256" key="3">
    <source>
        <dbReference type="ARBA" id="ARBA00022833"/>
    </source>
</evidence>
<feature type="compositionally biased region" description="Polar residues" evidence="5">
    <location>
        <begin position="445"/>
        <end position="460"/>
    </location>
</feature>
<evidence type="ECO:0000256" key="2">
    <source>
        <dbReference type="ARBA" id="ARBA00022771"/>
    </source>
</evidence>
<feature type="region of interest" description="Disordered" evidence="5">
    <location>
        <begin position="445"/>
        <end position="464"/>
    </location>
</feature>
<feature type="compositionally biased region" description="Low complexity" evidence="5">
    <location>
        <begin position="663"/>
        <end position="677"/>
    </location>
</feature>
<feature type="compositionally biased region" description="Polar residues" evidence="5">
    <location>
        <begin position="616"/>
        <end position="633"/>
    </location>
</feature>
<dbReference type="PROSITE" id="PS50199">
    <property type="entry name" value="ZF_RANBP2_2"/>
    <property type="match status" value="2"/>
</dbReference>
<dbReference type="PANTHER" id="PTHR23111">
    <property type="entry name" value="ZINC FINGER PROTEIN"/>
    <property type="match status" value="1"/>
</dbReference>
<feature type="compositionally biased region" description="Polar residues" evidence="5">
    <location>
        <begin position="507"/>
        <end position="517"/>
    </location>
</feature>
<keyword evidence="3" id="KW-0862">Zinc</keyword>
<feature type="region of interest" description="Disordered" evidence="5">
    <location>
        <begin position="651"/>
        <end position="687"/>
    </location>
</feature>
<keyword evidence="1" id="KW-0479">Metal-binding</keyword>
<proteinExistence type="predicted"/>
<dbReference type="Pfam" id="PF00641">
    <property type="entry name" value="Zn_ribbon_RanBP"/>
    <property type="match status" value="1"/>
</dbReference>
<dbReference type="EMBL" id="NCVQ01000009">
    <property type="protein sequence ID" value="PWZ10575.1"/>
    <property type="molecule type" value="Genomic_DNA"/>
</dbReference>
<protein>
    <submittedName>
        <fullName evidence="7">Zinc finger protein VAR3, chloroplastic</fullName>
    </submittedName>
</protein>
<evidence type="ECO:0000313" key="8">
    <source>
        <dbReference type="Proteomes" id="UP000251960"/>
    </source>
</evidence>
<evidence type="ECO:0000256" key="5">
    <source>
        <dbReference type="SAM" id="MobiDB-lite"/>
    </source>
</evidence>
<feature type="domain" description="RanBP2-type" evidence="6">
    <location>
        <begin position="260"/>
        <end position="289"/>
    </location>
</feature>
<name>A0A3L6DPQ0_MAIZE</name>
<feature type="region of interest" description="Disordered" evidence="5">
    <location>
        <begin position="882"/>
        <end position="903"/>
    </location>
</feature>
<reference evidence="7 8" key="1">
    <citation type="journal article" date="2018" name="Nat. Genet.">
        <title>Extensive intraspecific gene order and gene structural variations between Mo17 and other maize genomes.</title>
        <authorList>
            <person name="Sun S."/>
            <person name="Zhou Y."/>
            <person name="Chen J."/>
            <person name="Shi J."/>
            <person name="Zhao H."/>
            <person name="Zhao H."/>
            <person name="Song W."/>
            <person name="Zhang M."/>
            <person name="Cui Y."/>
            <person name="Dong X."/>
            <person name="Liu H."/>
            <person name="Ma X."/>
            <person name="Jiao Y."/>
            <person name="Wang B."/>
            <person name="Wei X."/>
            <person name="Stein J.C."/>
            <person name="Glaubitz J.C."/>
            <person name="Lu F."/>
            <person name="Yu G."/>
            <person name="Liang C."/>
            <person name="Fengler K."/>
            <person name="Li B."/>
            <person name="Rafalski A."/>
            <person name="Schnable P.S."/>
            <person name="Ware D.H."/>
            <person name="Buckler E.S."/>
            <person name="Lai J."/>
        </authorList>
    </citation>
    <scope>NUCLEOTIDE SEQUENCE [LARGE SCALE GENOMIC DNA]</scope>
    <source>
        <strain evidence="8">cv. Missouri 17</strain>
        <tissue evidence="7">Seedling</tissue>
    </source>
</reference>